<dbReference type="Proteomes" id="UP001429564">
    <property type="component" value="Unassembled WGS sequence"/>
</dbReference>
<evidence type="ECO:0000313" key="3">
    <source>
        <dbReference type="EMBL" id="NIZ63369.1"/>
    </source>
</evidence>
<feature type="signal peptide" evidence="2">
    <location>
        <begin position="1"/>
        <end position="21"/>
    </location>
</feature>
<evidence type="ECO:0000256" key="2">
    <source>
        <dbReference type="SAM" id="SignalP"/>
    </source>
</evidence>
<proteinExistence type="predicted"/>
<keyword evidence="1" id="KW-1133">Transmembrane helix</keyword>
<keyword evidence="1" id="KW-0812">Transmembrane</keyword>
<dbReference type="EMBL" id="QHLQ01000038">
    <property type="protein sequence ID" value="NIZ63369.1"/>
    <property type="molecule type" value="Genomic_DNA"/>
</dbReference>
<evidence type="ECO:0000313" key="4">
    <source>
        <dbReference type="Proteomes" id="UP001429564"/>
    </source>
</evidence>
<dbReference type="Pfam" id="PF13795">
    <property type="entry name" value="HupE_UreJ_2"/>
    <property type="match status" value="1"/>
</dbReference>
<keyword evidence="1" id="KW-0472">Membrane</keyword>
<comment type="caution">
    <text evidence="3">The sequence shown here is derived from an EMBL/GenBank/DDBJ whole genome shotgun (WGS) entry which is preliminary data.</text>
</comment>
<feature type="transmembrane region" description="Helical" evidence="1">
    <location>
        <begin position="235"/>
        <end position="258"/>
    </location>
</feature>
<keyword evidence="2" id="KW-0732">Signal</keyword>
<accession>A0ABX0WCD3</accession>
<keyword evidence="4" id="KW-1185">Reference proteome</keyword>
<reference evidence="3 4" key="1">
    <citation type="submission" date="2018-05" db="EMBL/GenBank/DDBJ databases">
        <authorList>
            <person name="Zhang Y.-J."/>
        </authorList>
    </citation>
    <scope>NUCLEOTIDE SEQUENCE [LARGE SCALE GENOMIC DNA]</scope>
    <source>
        <strain evidence="3 4">CY04</strain>
    </source>
</reference>
<feature type="chain" id="PRO_5046757198" description="HupE/UreJ family protein" evidence="2">
    <location>
        <begin position="22"/>
        <end position="337"/>
    </location>
</feature>
<dbReference type="InterPro" id="IPR032809">
    <property type="entry name" value="Put_HupE_UreJ"/>
</dbReference>
<sequence>MPRFLTVLALLVTMTTSQVQAHALEPGYLEIQVLSGETHSLFWRKPDVKGKPMAMDVVLPVNCDLRSPPAPRYDGAAWVSRWTAKCDGGLVGRSIAIDGLERTNTDILVRFQDPDGSSFTSRLTPDQPSFALPKDPDAWQVLGGYIALGADHILAGFDHLLFVFALLLLIRDRWRLVGAITAFTLAHSITLAAASLGWLNVPPPPVEAVIALSIVFLAVELSKRRDDTMRLSERWPWLVSFSFGLLHGLGFAGALRDIGLPEGDLVMALLGFNLGVEVGQLAFVALVLAAAALVTRVVPAIGLQLRRSGAALNTVFTYFVGIIAAYWFVERVTGFIL</sequence>
<feature type="transmembrane region" description="Helical" evidence="1">
    <location>
        <begin position="142"/>
        <end position="169"/>
    </location>
</feature>
<feature type="transmembrane region" description="Helical" evidence="1">
    <location>
        <begin position="310"/>
        <end position="329"/>
    </location>
</feature>
<name>A0ABX0WCD3_9RHOB</name>
<organism evidence="3 4">
    <name type="scientific">Parasedimentitalea denitrificans</name>
    <dbReference type="NCBI Taxonomy" id="2211118"/>
    <lineage>
        <taxon>Bacteria</taxon>
        <taxon>Pseudomonadati</taxon>
        <taxon>Pseudomonadota</taxon>
        <taxon>Alphaproteobacteria</taxon>
        <taxon>Rhodobacterales</taxon>
        <taxon>Paracoccaceae</taxon>
        <taxon>Parasedimentitalea</taxon>
    </lineage>
</organism>
<evidence type="ECO:0008006" key="5">
    <source>
        <dbReference type="Google" id="ProtNLM"/>
    </source>
</evidence>
<feature type="transmembrane region" description="Helical" evidence="1">
    <location>
        <begin position="176"/>
        <end position="199"/>
    </location>
</feature>
<feature type="transmembrane region" description="Helical" evidence="1">
    <location>
        <begin position="278"/>
        <end position="298"/>
    </location>
</feature>
<protein>
    <recommendedName>
        <fullName evidence="5">HupE/UreJ family protein</fullName>
    </recommendedName>
</protein>
<feature type="transmembrane region" description="Helical" evidence="1">
    <location>
        <begin position="205"/>
        <end position="223"/>
    </location>
</feature>
<evidence type="ECO:0000256" key="1">
    <source>
        <dbReference type="SAM" id="Phobius"/>
    </source>
</evidence>
<gene>
    <name evidence="3" type="ORF">DL239_20595</name>
</gene>